<sequence>MWSNERELQFLEWYQTEPVLWNSKDVNHKDKQCIHDAWVRISEHMKIPVAELKKKRDSLMATYRSHKRRVIASIQSGAAAESVYKPIWFAYEFMDSFLNNIVQCRNTLNTDTQNTTTTTESEKLDGEEEVVGAGSAPTTSSLETVPRRRKNPMELQEAGKTMKEAMSSLNKVLNKPVVPEDDFDRYGKILANKLRKLSETDSLKMMYEIDGLFIKRINAIPSYFTQPSPTYTMHSEPTSRLVLHSTTSPTYYVRPESACTTYSDPGVQRSHSDNVIQILSDEIVSPPTDSAHNTDIVNQAFYEA</sequence>
<dbReference type="InterPro" id="IPR006578">
    <property type="entry name" value="MADF-dom"/>
</dbReference>
<organism evidence="3 4">
    <name type="scientific">Spodoptera litura</name>
    <name type="common">Asian cotton leafworm</name>
    <dbReference type="NCBI Taxonomy" id="69820"/>
    <lineage>
        <taxon>Eukaryota</taxon>
        <taxon>Metazoa</taxon>
        <taxon>Ecdysozoa</taxon>
        <taxon>Arthropoda</taxon>
        <taxon>Hexapoda</taxon>
        <taxon>Insecta</taxon>
        <taxon>Pterygota</taxon>
        <taxon>Neoptera</taxon>
        <taxon>Endopterygota</taxon>
        <taxon>Lepidoptera</taxon>
        <taxon>Glossata</taxon>
        <taxon>Ditrysia</taxon>
        <taxon>Noctuoidea</taxon>
        <taxon>Noctuidae</taxon>
        <taxon>Amphipyrinae</taxon>
        <taxon>Spodoptera</taxon>
    </lineage>
</organism>
<reference evidence="4" key="1">
    <citation type="submission" date="2025-08" db="UniProtKB">
        <authorList>
            <consortium name="RefSeq"/>
        </authorList>
    </citation>
    <scope>IDENTIFICATION</scope>
    <source>
        <strain evidence="4">Ishihara</strain>
        <tissue evidence="4">Whole body</tissue>
    </source>
</reference>
<evidence type="ECO:0000313" key="4">
    <source>
        <dbReference type="RefSeq" id="XP_022831274.1"/>
    </source>
</evidence>
<dbReference type="KEGG" id="sliu:111359838"/>
<dbReference type="GeneID" id="111359838"/>
<gene>
    <name evidence="4" type="primary">LOC111359838</name>
</gene>
<name>A0A9J7EMZ7_SPOLT</name>
<evidence type="ECO:0000313" key="3">
    <source>
        <dbReference type="Proteomes" id="UP000301870"/>
    </source>
</evidence>
<dbReference type="PROSITE" id="PS51029">
    <property type="entry name" value="MADF"/>
    <property type="match status" value="1"/>
</dbReference>
<evidence type="ECO:0000256" key="1">
    <source>
        <dbReference type="SAM" id="MobiDB-lite"/>
    </source>
</evidence>
<feature type="domain" description="MADF" evidence="2">
    <location>
        <begin position="9"/>
        <end position="95"/>
    </location>
</feature>
<dbReference type="PANTHER" id="PTHR21505:SF12">
    <property type="entry name" value="MADF DOMAIN-CONTAINING PROTEIN-RELATED"/>
    <property type="match status" value="1"/>
</dbReference>
<accession>A0A9J7EMZ7</accession>
<dbReference type="Pfam" id="PF10545">
    <property type="entry name" value="MADF_DNA_bdg"/>
    <property type="match status" value="1"/>
</dbReference>
<proteinExistence type="predicted"/>
<dbReference type="Proteomes" id="UP000301870">
    <property type="component" value="Chromosome 29"/>
</dbReference>
<evidence type="ECO:0000259" key="2">
    <source>
        <dbReference type="PROSITE" id="PS51029"/>
    </source>
</evidence>
<dbReference type="AlphaFoldDB" id="A0A9J7EMZ7"/>
<keyword evidence="3" id="KW-1185">Reference proteome</keyword>
<dbReference type="OrthoDB" id="6776070at2759"/>
<dbReference type="PANTHER" id="PTHR21505">
    <property type="entry name" value="MADF DOMAIN-CONTAINING PROTEIN-RELATED"/>
    <property type="match status" value="1"/>
</dbReference>
<protein>
    <submittedName>
        <fullName evidence="4">Uncharacterized protein LOC111359838</fullName>
    </submittedName>
</protein>
<dbReference type="SMART" id="SM00595">
    <property type="entry name" value="MADF"/>
    <property type="match status" value="1"/>
</dbReference>
<dbReference type="RefSeq" id="XP_022831274.1">
    <property type="nucleotide sequence ID" value="XM_022975506.1"/>
</dbReference>
<feature type="region of interest" description="Disordered" evidence="1">
    <location>
        <begin position="111"/>
        <end position="146"/>
    </location>
</feature>